<evidence type="ECO:0000313" key="1">
    <source>
        <dbReference type="EMBL" id="VBA44391.1"/>
    </source>
</evidence>
<evidence type="ECO:0000313" key="2">
    <source>
        <dbReference type="Proteomes" id="UP000267289"/>
    </source>
</evidence>
<name>A0A498QGI3_9MYCO</name>
<reference evidence="1 2" key="1">
    <citation type="submission" date="2018-09" db="EMBL/GenBank/DDBJ databases">
        <authorList>
            <person name="Tagini F."/>
        </authorList>
    </citation>
    <scope>NUCLEOTIDE SEQUENCE [LARGE SCALE GENOMIC DNA]</scope>
    <source>
        <strain evidence="1 2">MK13</strain>
    </source>
</reference>
<proteinExistence type="predicted"/>
<dbReference type="EMBL" id="UPHQ01000263">
    <property type="protein sequence ID" value="VBA44391.1"/>
    <property type="molecule type" value="Genomic_DNA"/>
</dbReference>
<protein>
    <submittedName>
        <fullName evidence="1">Uncharacterized protein</fullName>
    </submittedName>
</protein>
<organism evidence="1 2">
    <name type="scientific">Mycobacterium innocens</name>
    <dbReference type="NCBI Taxonomy" id="2341083"/>
    <lineage>
        <taxon>Bacteria</taxon>
        <taxon>Bacillati</taxon>
        <taxon>Actinomycetota</taxon>
        <taxon>Actinomycetes</taxon>
        <taxon>Mycobacteriales</taxon>
        <taxon>Mycobacteriaceae</taxon>
        <taxon>Mycobacterium</taxon>
    </lineage>
</organism>
<gene>
    <name evidence="1" type="ORF">LAUMK13_04981</name>
</gene>
<accession>A0A498QGI3</accession>
<dbReference type="Proteomes" id="UP000267289">
    <property type="component" value="Unassembled WGS sequence"/>
</dbReference>
<sequence>MFLDDLIDPPDVEPMVKFERVYLAAMGHLDSGRTQLAEMAESLLKAARIFDECPSLGKELDFDSELDHPMDGAAFLRRQARIFPLDDEPEMTLSVDMETLDLLRQIVVAAVHNVVAKNETSDADTASSRGS</sequence>
<keyword evidence="2" id="KW-1185">Reference proteome</keyword>
<dbReference type="AlphaFoldDB" id="A0A498QGI3"/>